<dbReference type="Gene3D" id="1.10.150.240">
    <property type="entry name" value="Putative phosphatase, domain 2"/>
    <property type="match status" value="1"/>
</dbReference>
<proteinExistence type="predicted"/>
<dbReference type="EMBL" id="FOZW01000004">
    <property type="protein sequence ID" value="SFS69826.1"/>
    <property type="molecule type" value="Genomic_DNA"/>
</dbReference>
<dbReference type="AlphaFoldDB" id="A0A1I6RYS5"/>
<dbReference type="InterPro" id="IPR023214">
    <property type="entry name" value="HAD_sf"/>
</dbReference>
<accession>A0A1I6RYS5</accession>
<evidence type="ECO:0000313" key="1">
    <source>
        <dbReference type="EMBL" id="SFS69826.1"/>
    </source>
</evidence>
<dbReference type="GO" id="GO:0008967">
    <property type="term" value="F:phosphoglycolate phosphatase activity"/>
    <property type="evidence" value="ECO:0007669"/>
    <property type="project" value="TreeGrafter"/>
</dbReference>
<dbReference type="PANTHER" id="PTHR43434">
    <property type="entry name" value="PHOSPHOGLYCOLATE PHOSPHATASE"/>
    <property type="match status" value="1"/>
</dbReference>
<dbReference type="GO" id="GO:0006281">
    <property type="term" value="P:DNA repair"/>
    <property type="evidence" value="ECO:0007669"/>
    <property type="project" value="TreeGrafter"/>
</dbReference>
<keyword evidence="2" id="KW-1185">Reference proteome</keyword>
<reference evidence="2" key="1">
    <citation type="submission" date="2016-10" db="EMBL/GenBank/DDBJ databases">
        <authorList>
            <person name="Varghese N."/>
            <person name="Submissions S."/>
        </authorList>
    </citation>
    <scope>NUCLEOTIDE SEQUENCE [LARGE SCALE GENOMIC DNA]</scope>
    <source>
        <strain evidence="2">DSM 26894</strain>
    </source>
</reference>
<dbReference type="InterPro" id="IPR036412">
    <property type="entry name" value="HAD-like_sf"/>
</dbReference>
<dbReference type="GO" id="GO:0005829">
    <property type="term" value="C:cytosol"/>
    <property type="evidence" value="ECO:0007669"/>
    <property type="project" value="TreeGrafter"/>
</dbReference>
<dbReference type="PANTHER" id="PTHR43434:SF24">
    <property type="entry name" value="HYDROLASE-RELATED"/>
    <property type="match status" value="1"/>
</dbReference>
<dbReference type="InterPro" id="IPR041492">
    <property type="entry name" value="HAD_2"/>
</dbReference>
<dbReference type="NCBIfam" id="TIGR01549">
    <property type="entry name" value="HAD-SF-IA-v1"/>
    <property type="match status" value="1"/>
</dbReference>
<dbReference type="Pfam" id="PF13419">
    <property type="entry name" value="HAD_2"/>
    <property type="match status" value="1"/>
</dbReference>
<dbReference type="OrthoDB" id="9793014at2"/>
<dbReference type="InterPro" id="IPR006439">
    <property type="entry name" value="HAD-SF_hydro_IA"/>
</dbReference>
<dbReference type="InterPro" id="IPR050155">
    <property type="entry name" value="HAD-like_hydrolase_sf"/>
</dbReference>
<dbReference type="SFLD" id="SFLDG01135">
    <property type="entry name" value="C1.5.6:_HAD__Beta-PGM__Phospha"/>
    <property type="match status" value="1"/>
</dbReference>
<name>A0A1I6RYS5_9RHOB</name>
<dbReference type="STRING" id="311180.SAMN04488050_10417"/>
<dbReference type="InterPro" id="IPR023198">
    <property type="entry name" value="PGP-like_dom2"/>
</dbReference>
<gene>
    <name evidence="1" type="ORF">SAMN04488050_10417</name>
</gene>
<sequence>MDLKLIIFDVDGTLVDSQADILASMRGAFAEVGRPAPSREEILGIVGLSLPLAIARLAPDADAATLEVMVEGYKQSYMRLRSANGTEASSPLYPHVREVLGALHARPEWLLGIATGKSRRGLDRLVDGHGIRSLFVTQQCADDHPSKPHPSMIEAALAEAGVEPHQAVMLGDTSFDMDMARDAGVHGIGVSWGYHDRARLASARTIIDDIRTLPALLDQLWSQAA</sequence>
<dbReference type="SUPFAM" id="SSF56784">
    <property type="entry name" value="HAD-like"/>
    <property type="match status" value="1"/>
</dbReference>
<evidence type="ECO:0000313" key="2">
    <source>
        <dbReference type="Proteomes" id="UP000199392"/>
    </source>
</evidence>
<dbReference type="SFLD" id="SFLDS00003">
    <property type="entry name" value="Haloacid_Dehalogenase"/>
    <property type="match status" value="1"/>
</dbReference>
<protein>
    <submittedName>
        <fullName evidence="1">Phosphoglycolate phosphatase</fullName>
    </submittedName>
</protein>
<dbReference type="Gene3D" id="3.40.50.1000">
    <property type="entry name" value="HAD superfamily/HAD-like"/>
    <property type="match status" value="1"/>
</dbReference>
<dbReference type="SFLD" id="SFLDG01129">
    <property type="entry name" value="C1.5:_HAD__Beta-PGM__Phosphata"/>
    <property type="match status" value="1"/>
</dbReference>
<dbReference type="RefSeq" id="WP_092423330.1">
    <property type="nucleotide sequence ID" value="NZ_FNCL01000004.1"/>
</dbReference>
<dbReference type="Proteomes" id="UP000199392">
    <property type="component" value="Unassembled WGS sequence"/>
</dbReference>
<organism evidence="1 2">
    <name type="scientific">Alloyangia pacifica</name>
    <dbReference type="NCBI Taxonomy" id="311180"/>
    <lineage>
        <taxon>Bacteria</taxon>
        <taxon>Pseudomonadati</taxon>
        <taxon>Pseudomonadota</taxon>
        <taxon>Alphaproteobacteria</taxon>
        <taxon>Rhodobacterales</taxon>
        <taxon>Roseobacteraceae</taxon>
        <taxon>Alloyangia</taxon>
    </lineage>
</organism>